<accession>A0A1W6I175</accession>
<dbReference type="GO" id="GO:0032259">
    <property type="term" value="P:methylation"/>
    <property type="evidence" value="ECO:0007669"/>
    <property type="project" value="UniProtKB-KW"/>
</dbReference>
<dbReference type="GO" id="GO:0008168">
    <property type="term" value="F:methyltransferase activity"/>
    <property type="evidence" value="ECO:0007669"/>
    <property type="project" value="UniProtKB-KW"/>
</dbReference>
<proteinExistence type="predicted"/>
<reference evidence="1" key="1">
    <citation type="journal article" date="2017" name="J. Virol.">
        <title>A novel type of polyhedral viruses infecting hyperthermophilic archaea.</title>
        <authorList>
            <person name="Liu Y."/>
            <person name="Ishino S."/>
            <person name="Ishino Y."/>
            <person name="Pehau-Arnaudet G."/>
            <person name="Krupovic M."/>
            <person name="Prangishvili D."/>
        </authorList>
    </citation>
    <scope>NUCLEOTIDE SEQUENCE [LARGE SCALE GENOMIC DNA]</scope>
    <source>
        <strain evidence="1">S14</strain>
    </source>
</reference>
<dbReference type="InterPro" id="IPR029063">
    <property type="entry name" value="SAM-dependent_MTases_sf"/>
</dbReference>
<dbReference type="Proteomes" id="UP000224527">
    <property type="component" value="Segment"/>
</dbReference>
<evidence type="ECO:0000313" key="1">
    <source>
        <dbReference type="EMBL" id="ARM37814.1"/>
    </source>
</evidence>
<dbReference type="OrthoDB" id="10155at10239"/>
<protein>
    <submittedName>
        <fullName evidence="1">Putative methyltransferase</fullName>
    </submittedName>
</protein>
<dbReference type="SUPFAM" id="SSF53335">
    <property type="entry name" value="S-adenosyl-L-methionine-dependent methyltransferases"/>
    <property type="match status" value="1"/>
</dbReference>
<organismHost>
    <name type="scientific">Sulfolobus</name>
    <dbReference type="NCBI Taxonomy" id="2284"/>
</organismHost>
<evidence type="ECO:0000313" key="2">
    <source>
        <dbReference type="Proteomes" id="UP000224527"/>
    </source>
</evidence>
<keyword evidence="1" id="KW-0808">Transferase</keyword>
<keyword evidence="1" id="KW-0489">Methyltransferase</keyword>
<dbReference type="KEGG" id="vg:37273750"/>
<dbReference type="RefSeq" id="YP_009497879.1">
    <property type="nucleotide sequence ID" value="NC_038017.1"/>
</dbReference>
<sequence length="168" mass="19218">MSLDYFNMLGKPKKSIADYFIDKGCNYWDEQDKAYGILDFNGKTVLVVGGDCGTTILYALMRGAKYVIAYEKDERLRMLWLEVCRDFNICGKAIMRGEWKGELDSADILIMDCEGCEELLKAKPNYEFCIALHKWAKVDELKSALGPNVVHTYTTPDNLFKKELTKKS</sequence>
<keyword evidence="2" id="KW-1185">Reference proteome</keyword>
<dbReference type="GeneID" id="37273750"/>
<dbReference type="EMBL" id="KY780159">
    <property type="protein sequence ID" value="ARM37814.1"/>
    <property type="molecule type" value="Genomic_DNA"/>
</dbReference>
<name>A0A1W6I175_SPV1</name>
<organism evidence="1">
    <name type="scientific">Sulfolobus polyhedral virus 1</name>
    <name type="common">SPV1</name>
    <dbReference type="NCBI Taxonomy" id="1982658"/>
    <lineage>
        <taxon>Viruses</taxon>
        <taxon>Viruses incertae sedis</taxon>
        <taxon>Portogloboviridae</taxon>
        <taxon>Alphaportoglobovirus</taxon>
        <taxon>Alphaportoglobovirus beppuense</taxon>
        <taxon>Sulfolobus alphaportoglobovirus 1</taxon>
    </lineage>
</organism>